<name>A0ABQ7Z362_BRANA</name>
<keyword evidence="2" id="KW-1185">Reference proteome</keyword>
<evidence type="ECO:0000313" key="2">
    <source>
        <dbReference type="Proteomes" id="UP000824890"/>
    </source>
</evidence>
<gene>
    <name evidence="1" type="ORF">HID58_071931</name>
</gene>
<proteinExistence type="predicted"/>
<accession>A0ABQ7Z362</accession>
<comment type="caution">
    <text evidence="1">The sequence shown here is derived from an EMBL/GenBank/DDBJ whole genome shotgun (WGS) entry which is preliminary data.</text>
</comment>
<evidence type="ECO:0000313" key="1">
    <source>
        <dbReference type="EMBL" id="KAH0874569.1"/>
    </source>
</evidence>
<dbReference type="Proteomes" id="UP000824890">
    <property type="component" value="Unassembled WGS sequence"/>
</dbReference>
<protein>
    <submittedName>
        <fullName evidence="1">Uncharacterized protein</fullName>
    </submittedName>
</protein>
<organism evidence="1 2">
    <name type="scientific">Brassica napus</name>
    <name type="common">Rape</name>
    <dbReference type="NCBI Taxonomy" id="3708"/>
    <lineage>
        <taxon>Eukaryota</taxon>
        <taxon>Viridiplantae</taxon>
        <taxon>Streptophyta</taxon>
        <taxon>Embryophyta</taxon>
        <taxon>Tracheophyta</taxon>
        <taxon>Spermatophyta</taxon>
        <taxon>Magnoliopsida</taxon>
        <taxon>eudicotyledons</taxon>
        <taxon>Gunneridae</taxon>
        <taxon>Pentapetalae</taxon>
        <taxon>rosids</taxon>
        <taxon>malvids</taxon>
        <taxon>Brassicales</taxon>
        <taxon>Brassicaceae</taxon>
        <taxon>Brassiceae</taxon>
        <taxon>Brassica</taxon>
    </lineage>
</organism>
<dbReference type="EMBL" id="JAGKQM010000016">
    <property type="protein sequence ID" value="KAH0874569.1"/>
    <property type="molecule type" value="Genomic_DNA"/>
</dbReference>
<sequence>MALCLTSFPLYKSGARSLTSEKARRRAVEMRIVVWCSTRR</sequence>
<reference evidence="1 2" key="1">
    <citation type="submission" date="2021-05" db="EMBL/GenBank/DDBJ databases">
        <title>Genome Assembly of Synthetic Allotetraploid Brassica napus Reveals Homoeologous Exchanges between Subgenomes.</title>
        <authorList>
            <person name="Davis J.T."/>
        </authorList>
    </citation>
    <scope>NUCLEOTIDE SEQUENCE [LARGE SCALE GENOMIC DNA]</scope>
    <source>
        <strain evidence="2">cv. Da-Ae</strain>
        <tissue evidence="1">Seedling</tissue>
    </source>
</reference>